<dbReference type="AlphaFoldDB" id="A0A8H6ZBI3"/>
<dbReference type="SUPFAM" id="SSF57667">
    <property type="entry name" value="beta-beta-alpha zinc fingers"/>
    <property type="match status" value="2"/>
</dbReference>
<dbReference type="GO" id="GO:0000978">
    <property type="term" value="F:RNA polymerase II cis-regulatory region sequence-specific DNA binding"/>
    <property type="evidence" value="ECO:0007669"/>
    <property type="project" value="TreeGrafter"/>
</dbReference>
<gene>
    <name evidence="9" type="ORF">MSAN_00331700</name>
</gene>
<evidence type="ECO:0000256" key="5">
    <source>
        <dbReference type="ARBA" id="ARBA00023015"/>
    </source>
</evidence>
<dbReference type="PANTHER" id="PTHR23235:SF120">
    <property type="entry name" value="KRUPPEL-LIKE FACTOR 15"/>
    <property type="match status" value="1"/>
</dbReference>
<dbReference type="SMART" id="SM00355">
    <property type="entry name" value="ZnF_C2H2"/>
    <property type="match status" value="3"/>
</dbReference>
<dbReference type="InterPro" id="IPR036236">
    <property type="entry name" value="Znf_C2H2_sf"/>
</dbReference>
<keyword evidence="5" id="KW-0805">Transcription regulation</keyword>
<evidence type="ECO:0000259" key="8">
    <source>
        <dbReference type="PROSITE" id="PS50157"/>
    </source>
</evidence>
<evidence type="ECO:0000256" key="7">
    <source>
        <dbReference type="PROSITE-ProRule" id="PRU00042"/>
    </source>
</evidence>
<sequence length="297" mass="31987">MHHLVDGSSTLDIYGGTGGNDGGGDVQSGGGGIGLGPSFGGAQLESQTHALNIFSVGPASGSAGLDNGFLSLIAGLPIEDISSGSILFPPDSDLIWNSNQFLSPTELPPSIDVANYPRRTLRWLAMERDVHDAAVPIPQSQGVSSPHYPSLPVVSDRTPPPFVPNQNVMVVRTAKAGIICRRSAAVTFICPIPGCGSTFTRSFHLKGHIRTHTSNPFLYTCKWPACGKGFARQHDCNRHEQLHANYSPFTCGGCNKQFARMHALERHLRSERGAECQRTLEANGRHIARGARRRCQR</sequence>
<reference evidence="9" key="1">
    <citation type="submission" date="2020-05" db="EMBL/GenBank/DDBJ databases">
        <title>Mycena genomes resolve the evolution of fungal bioluminescence.</title>
        <authorList>
            <person name="Tsai I.J."/>
        </authorList>
    </citation>
    <scope>NUCLEOTIDE SEQUENCE</scope>
    <source>
        <strain evidence="9">160909Yilan</strain>
    </source>
</reference>
<evidence type="ECO:0000256" key="1">
    <source>
        <dbReference type="ARBA" id="ARBA00022723"/>
    </source>
</evidence>
<dbReference type="EMBL" id="JACAZH010000002">
    <property type="protein sequence ID" value="KAF7374474.1"/>
    <property type="molecule type" value="Genomic_DNA"/>
</dbReference>
<dbReference type="OrthoDB" id="4748970at2759"/>
<evidence type="ECO:0000256" key="3">
    <source>
        <dbReference type="ARBA" id="ARBA00022771"/>
    </source>
</evidence>
<dbReference type="PANTHER" id="PTHR23235">
    <property type="entry name" value="KRUEPPEL-LIKE TRANSCRIPTION FACTOR"/>
    <property type="match status" value="1"/>
</dbReference>
<keyword evidence="1" id="KW-0479">Metal-binding</keyword>
<dbReference type="PROSITE" id="PS50157">
    <property type="entry name" value="ZINC_FINGER_C2H2_2"/>
    <property type="match status" value="3"/>
</dbReference>
<dbReference type="GO" id="GO:0008270">
    <property type="term" value="F:zinc ion binding"/>
    <property type="evidence" value="ECO:0007669"/>
    <property type="project" value="UniProtKB-KW"/>
</dbReference>
<proteinExistence type="predicted"/>
<comment type="caution">
    <text evidence="9">The sequence shown here is derived from an EMBL/GenBank/DDBJ whole genome shotgun (WGS) entry which is preliminary data.</text>
</comment>
<evidence type="ECO:0000313" key="9">
    <source>
        <dbReference type="EMBL" id="KAF7374474.1"/>
    </source>
</evidence>
<dbReference type="InterPro" id="IPR013087">
    <property type="entry name" value="Znf_C2H2_type"/>
</dbReference>
<feature type="domain" description="C2H2-type" evidence="8">
    <location>
        <begin position="249"/>
        <end position="276"/>
    </location>
</feature>
<dbReference type="Pfam" id="PF00096">
    <property type="entry name" value="zf-C2H2"/>
    <property type="match status" value="2"/>
</dbReference>
<feature type="domain" description="C2H2-type" evidence="8">
    <location>
        <begin position="219"/>
        <end position="248"/>
    </location>
</feature>
<evidence type="ECO:0000256" key="2">
    <source>
        <dbReference type="ARBA" id="ARBA00022737"/>
    </source>
</evidence>
<dbReference type="PROSITE" id="PS00028">
    <property type="entry name" value="ZINC_FINGER_C2H2_1"/>
    <property type="match status" value="2"/>
</dbReference>
<feature type="domain" description="C2H2-type" evidence="8">
    <location>
        <begin position="188"/>
        <end position="217"/>
    </location>
</feature>
<keyword evidence="6" id="KW-0804">Transcription</keyword>
<dbReference type="GO" id="GO:0000981">
    <property type="term" value="F:DNA-binding transcription factor activity, RNA polymerase II-specific"/>
    <property type="evidence" value="ECO:0007669"/>
    <property type="project" value="TreeGrafter"/>
</dbReference>
<dbReference type="Gene3D" id="3.30.160.60">
    <property type="entry name" value="Classic Zinc Finger"/>
    <property type="match status" value="3"/>
</dbReference>
<keyword evidence="4" id="KW-0862">Zinc</keyword>
<keyword evidence="10" id="KW-1185">Reference proteome</keyword>
<evidence type="ECO:0000256" key="6">
    <source>
        <dbReference type="ARBA" id="ARBA00023163"/>
    </source>
</evidence>
<name>A0A8H6ZBI3_9AGAR</name>
<keyword evidence="3 7" id="KW-0863">Zinc-finger</keyword>
<keyword evidence="2" id="KW-0677">Repeat</keyword>
<dbReference type="FunFam" id="3.30.160.60:FF:000032">
    <property type="entry name" value="Krueppel-like factor 4"/>
    <property type="match status" value="1"/>
</dbReference>
<accession>A0A8H6ZBI3</accession>
<evidence type="ECO:0000256" key="4">
    <source>
        <dbReference type="ARBA" id="ARBA00022833"/>
    </source>
</evidence>
<organism evidence="9 10">
    <name type="scientific">Mycena sanguinolenta</name>
    <dbReference type="NCBI Taxonomy" id="230812"/>
    <lineage>
        <taxon>Eukaryota</taxon>
        <taxon>Fungi</taxon>
        <taxon>Dikarya</taxon>
        <taxon>Basidiomycota</taxon>
        <taxon>Agaricomycotina</taxon>
        <taxon>Agaricomycetes</taxon>
        <taxon>Agaricomycetidae</taxon>
        <taxon>Agaricales</taxon>
        <taxon>Marasmiineae</taxon>
        <taxon>Mycenaceae</taxon>
        <taxon>Mycena</taxon>
    </lineage>
</organism>
<protein>
    <submittedName>
        <fullName evidence="9">Calcineurin responsive transcriptional factor</fullName>
    </submittedName>
</protein>
<evidence type="ECO:0000313" key="10">
    <source>
        <dbReference type="Proteomes" id="UP000623467"/>
    </source>
</evidence>
<dbReference type="Proteomes" id="UP000623467">
    <property type="component" value="Unassembled WGS sequence"/>
</dbReference>